<evidence type="ECO:0000256" key="4">
    <source>
        <dbReference type="ARBA" id="ARBA00023239"/>
    </source>
</evidence>
<keyword evidence="4" id="KW-0456">Lyase</keyword>
<reference evidence="6" key="2">
    <citation type="journal article" date="2023" name="IMA Fungus">
        <title>Comparative genomic study of the Penicillium genus elucidates a diverse pangenome and 15 lateral gene transfer events.</title>
        <authorList>
            <person name="Petersen C."/>
            <person name="Sorensen T."/>
            <person name="Nielsen M.R."/>
            <person name="Sondergaard T.E."/>
            <person name="Sorensen J.L."/>
            <person name="Fitzpatrick D.A."/>
            <person name="Frisvad J.C."/>
            <person name="Nielsen K.L."/>
        </authorList>
    </citation>
    <scope>NUCLEOTIDE SEQUENCE</scope>
    <source>
        <strain evidence="6">IBT 30728</strain>
    </source>
</reference>
<keyword evidence="7" id="KW-1185">Reference proteome</keyword>
<evidence type="ECO:0000313" key="6">
    <source>
        <dbReference type="EMBL" id="KAJ5490868.1"/>
    </source>
</evidence>
<evidence type="ECO:0000313" key="7">
    <source>
        <dbReference type="Proteomes" id="UP001148312"/>
    </source>
</evidence>
<comment type="caution">
    <text evidence="6">The sequence shown here is derived from an EMBL/GenBank/DDBJ whole genome shotgun (WGS) entry which is preliminary data.</text>
</comment>
<organism evidence="6 7">
    <name type="scientific">Penicillium diatomitis</name>
    <dbReference type="NCBI Taxonomy" id="2819901"/>
    <lineage>
        <taxon>Eukaryota</taxon>
        <taxon>Fungi</taxon>
        <taxon>Dikarya</taxon>
        <taxon>Ascomycota</taxon>
        <taxon>Pezizomycotina</taxon>
        <taxon>Eurotiomycetes</taxon>
        <taxon>Eurotiomycetidae</taxon>
        <taxon>Eurotiales</taxon>
        <taxon>Aspergillaceae</taxon>
        <taxon>Penicillium</taxon>
    </lineage>
</organism>
<keyword evidence="2" id="KW-0479">Metal-binding</keyword>
<proteinExistence type="inferred from homology"/>
<dbReference type="PANTHER" id="PTHR33337:SF36">
    <property type="entry name" value="DUF636 DOMAIN PROTEIN (AFU_ORTHOLOGUE AFUA_3G01340)"/>
    <property type="match status" value="1"/>
</dbReference>
<keyword evidence="3" id="KW-0862">Zinc</keyword>
<dbReference type="Pfam" id="PF04828">
    <property type="entry name" value="GFA"/>
    <property type="match status" value="1"/>
</dbReference>
<evidence type="ECO:0000256" key="3">
    <source>
        <dbReference type="ARBA" id="ARBA00022833"/>
    </source>
</evidence>
<dbReference type="RefSeq" id="XP_056791997.1">
    <property type="nucleotide sequence ID" value="XM_056932038.1"/>
</dbReference>
<dbReference type="GO" id="GO:0046872">
    <property type="term" value="F:metal ion binding"/>
    <property type="evidence" value="ECO:0007669"/>
    <property type="project" value="UniProtKB-KW"/>
</dbReference>
<evidence type="ECO:0000259" key="5">
    <source>
        <dbReference type="PROSITE" id="PS51891"/>
    </source>
</evidence>
<dbReference type="PANTHER" id="PTHR33337">
    <property type="entry name" value="GFA DOMAIN-CONTAINING PROTEIN"/>
    <property type="match status" value="1"/>
</dbReference>
<evidence type="ECO:0000256" key="2">
    <source>
        <dbReference type="ARBA" id="ARBA00022723"/>
    </source>
</evidence>
<dbReference type="AlphaFoldDB" id="A0A9W9XFM2"/>
<feature type="domain" description="CENP-V/GFA" evidence="5">
    <location>
        <begin position="6"/>
        <end position="124"/>
    </location>
</feature>
<reference evidence="6" key="1">
    <citation type="submission" date="2022-12" db="EMBL/GenBank/DDBJ databases">
        <authorList>
            <person name="Petersen C."/>
        </authorList>
    </citation>
    <scope>NUCLEOTIDE SEQUENCE</scope>
    <source>
        <strain evidence="6">IBT 30728</strain>
    </source>
</reference>
<dbReference type="InterPro" id="IPR006913">
    <property type="entry name" value="CENP-V/GFA"/>
</dbReference>
<comment type="similarity">
    <text evidence="1">Belongs to the Gfa family.</text>
</comment>
<sequence>MTETYVTGTCLCQEIQYRIALPSSDTLPKVILCHCNNCKRNTGSGFSANIVVLQSQFKYTQGTPKVYTDRSDKGPAVLREFCPSCGTPLSSRTDDGSDDVAVKSGTLSEEDRARCSELGMEIFHHRKDGWIRGMEDVDVPRRNGSMAS</sequence>
<accession>A0A9W9XFM2</accession>
<dbReference type="EMBL" id="JAPWDQ010000003">
    <property type="protein sequence ID" value="KAJ5490868.1"/>
    <property type="molecule type" value="Genomic_DNA"/>
</dbReference>
<gene>
    <name evidence="6" type="ORF">N7539_002435</name>
</gene>
<dbReference type="GeneID" id="81622287"/>
<dbReference type="PROSITE" id="PS51891">
    <property type="entry name" value="CENP_V_GFA"/>
    <property type="match status" value="1"/>
</dbReference>
<dbReference type="InterPro" id="IPR011057">
    <property type="entry name" value="Mss4-like_sf"/>
</dbReference>
<dbReference type="SUPFAM" id="SSF51316">
    <property type="entry name" value="Mss4-like"/>
    <property type="match status" value="1"/>
</dbReference>
<protein>
    <recommendedName>
        <fullName evidence="5">CENP-V/GFA domain-containing protein</fullName>
    </recommendedName>
</protein>
<dbReference type="Proteomes" id="UP001148312">
    <property type="component" value="Unassembled WGS sequence"/>
</dbReference>
<evidence type="ECO:0000256" key="1">
    <source>
        <dbReference type="ARBA" id="ARBA00005495"/>
    </source>
</evidence>
<dbReference type="GO" id="GO:0016846">
    <property type="term" value="F:carbon-sulfur lyase activity"/>
    <property type="evidence" value="ECO:0007669"/>
    <property type="project" value="InterPro"/>
</dbReference>
<dbReference type="Gene3D" id="3.90.1590.10">
    <property type="entry name" value="glutathione-dependent formaldehyde- activating enzyme (gfa)"/>
    <property type="match status" value="1"/>
</dbReference>
<name>A0A9W9XFM2_9EURO</name>